<proteinExistence type="predicted"/>
<organism evidence="2 3">
    <name type="scientific">Anaeromyxobacter paludicola</name>
    <dbReference type="NCBI Taxonomy" id="2918171"/>
    <lineage>
        <taxon>Bacteria</taxon>
        <taxon>Pseudomonadati</taxon>
        <taxon>Myxococcota</taxon>
        <taxon>Myxococcia</taxon>
        <taxon>Myxococcales</taxon>
        <taxon>Cystobacterineae</taxon>
        <taxon>Anaeromyxobacteraceae</taxon>
        <taxon>Anaeromyxobacter</taxon>
    </lineage>
</organism>
<sequence>MARRAPATLEDLLARLASLEERVGRIESGRAPRGDGRAAKPPEPKRKVKRCPGCGLPLRRRAGRCVECGRPD</sequence>
<keyword evidence="3" id="KW-1185">Reference proteome</keyword>
<evidence type="ECO:0000256" key="1">
    <source>
        <dbReference type="SAM" id="MobiDB-lite"/>
    </source>
</evidence>
<evidence type="ECO:0000313" key="3">
    <source>
        <dbReference type="Proteomes" id="UP001162734"/>
    </source>
</evidence>
<accession>A0ABM7X6Y6</accession>
<feature type="compositionally biased region" description="Basic and acidic residues" evidence="1">
    <location>
        <begin position="24"/>
        <end position="45"/>
    </location>
</feature>
<evidence type="ECO:0000313" key="2">
    <source>
        <dbReference type="EMBL" id="BDG07560.1"/>
    </source>
</evidence>
<dbReference type="Proteomes" id="UP001162734">
    <property type="component" value="Chromosome"/>
</dbReference>
<dbReference type="EMBL" id="AP025592">
    <property type="protein sequence ID" value="BDG07560.1"/>
    <property type="molecule type" value="Genomic_DNA"/>
</dbReference>
<gene>
    <name evidence="2" type="ORF">AMPC_06730</name>
</gene>
<reference evidence="3" key="1">
    <citation type="journal article" date="2022" name="Int. J. Syst. Evol. Microbiol.">
        <title>Anaeromyxobacter oryzae sp. nov., Anaeromyxobacter diazotrophicus sp. nov. and Anaeromyxobacter paludicola sp. nov., isolated from paddy soils.</title>
        <authorList>
            <person name="Itoh H."/>
            <person name="Xu Z."/>
            <person name="Mise K."/>
            <person name="Masuda Y."/>
            <person name="Ushijima N."/>
            <person name="Hayakawa C."/>
            <person name="Shiratori Y."/>
            <person name="Senoo K."/>
        </authorList>
    </citation>
    <scope>NUCLEOTIDE SEQUENCE [LARGE SCALE GENOMIC DNA]</scope>
    <source>
        <strain evidence="3">Red630</strain>
    </source>
</reference>
<name>A0ABM7X6Y6_9BACT</name>
<protein>
    <recommendedName>
        <fullName evidence="4">Zinc ribbon domain-containing protein</fullName>
    </recommendedName>
</protein>
<dbReference type="RefSeq" id="WP_248344344.1">
    <property type="nucleotide sequence ID" value="NZ_AP025592.1"/>
</dbReference>
<evidence type="ECO:0008006" key="4">
    <source>
        <dbReference type="Google" id="ProtNLM"/>
    </source>
</evidence>
<feature type="region of interest" description="Disordered" evidence="1">
    <location>
        <begin position="24"/>
        <end position="51"/>
    </location>
</feature>